<dbReference type="InterPro" id="IPR015360">
    <property type="entry name" value="XPC-bd"/>
</dbReference>
<feature type="compositionally biased region" description="Low complexity" evidence="6">
    <location>
        <begin position="158"/>
        <end position="167"/>
    </location>
</feature>
<proteinExistence type="inferred from homology"/>
<dbReference type="PANTHER" id="PTHR10621">
    <property type="entry name" value="UV EXCISION REPAIR PROTEIN RAD23"/>
    <property type="match status" value="1"/>
</dbReference>
<evidence type="ECO:0000313" key="8">
    <source>
        <dbReference type="EMBL" id="CAE6434596.1"/>
    </source>
</evidence>
<organism evidence="8 9">
    <name type="scientific">Rhizoctonia solani</name>
    <dbReference type="NCBI Taxonomy" id="456999"/>
    <lineage>
        <taxon>Eukaryota</taxon>
        <taxon>Fungi</taxon>
        <taxon>Dikarya</taxon>
        <taxon>Basidiomycota</taxon>
        <taxon>Agaricomycotina</taxon>
        <taxon>Agaricomycetes</taxon>
        <taxon>Cantharellales</taxon>
        <taxon>Ceratobasidiaceae</taxon>
        <taxon>Rhizoctonia</taxon>
    </lineage>
</organism>
<keyword evidence="3 5" id="KW-0234">DNA repair</keyword>
<dbReference type="GO" id="GO:0003684">
    <property type="term" value="F:damaged DNA binding"/>
    <property type="evidence" value="ECO:0007669"/>
    <property type="project" value="UniProtKB-UniRule"/>
</dbReference>
<keyword evidence="2 5" id="KW-0227">DNA damage</keyword>
<dbReference type="InterPro" id="IPR009060">
    <property type="entry name" value="UBA-like_sf"/>
</dbReference>
<evidence type="ECO:0000313" key="9">
    <source>
        <dbReference type="Proteomes" id="UP000663850"/>
    </source>
</evidence>
<feature type="domain" description="UBA" evidence="7">
    <location>
        <begin position="376"/>
        <end position="417"/>
    </location>
</feature>
<feature type="domain" description="UBA" evidence="7">
    <location>
        <begin position="10"/>
        <end position="50"/>
    </location>
</feature>
<dbReference type="Pfam" id="PF09280">
    <property type="entry name" value="XPC-binding"/>
    <property type="match status" value="2"/>
</dbReference>
<dbReference type="GO" id="GO:0005829">
    <property type="term" value="C:cytosol"/>
    <property type="evidence" value="ECO:0007669"/>
    <property type="project" value="TreeGrafter"/>
</dbReference>
<dbReference type="Gene3D" id="1.10.8.10">
    <property type="entry name" value="DNA helicase RuvA subunit, C-terminal domain"/>
    <property type="match status" value="2"/>
</dbReference>
<dbReference type="Proteomes" id="UP000663850">
    <property type="component" value="Unassembled WGS sequence"/>
</dbReference>
<dbReference type="InterPro" id="IPR006636">
    <property type="entry name" value="STI1_HS-bd"/>
</dbReference>
<keyword evidence="5" id="KW-0963">Cytoplasm</keyword>
<dbReference type="GO" id="GO:0005654">
    <property type="term" value="C:nucleoplasm"/>
    <property type="evidence" value="ECO:0007669"/>
    <property type="project" value="TreeGrafter"/>
</dbReference>
<dbReference type="Pfam" id="PF00627">
    <property type="entry name" value="UBA"/>
    <property type="match status" value="2"/>
</dbReference>
<dbReference type="GO" id="GO:0031593">
    <property type="term" value="F:polyubiquitin modification-dependent protein binding"/>
    <property type="evidence" value="ECO:0007669"/>
    <property type="project" value="UniProtKB-UniRule"/>
</dbReference>
<feature type="region of interest" description="Disordered" evidence="6">
    <location>
        <begin position="60"/>
        <end position="226"/>
    </location>
</feature>
<keyword evidence="1" id="KW-0677">Repeat</keyword>
<dbReference type="SUPFAM" id="SSF101238">
    <property type="entry name" value="XPC-binding domain"/>
    <property type="match status" value="2"/>
</dbReference>
<evidence type="ECO:0000256" key="6">
    <source>
        <dbReference type="SAM" id="MobiDB-lite"/>
    </source>
</evidence>
<feature type="compositionally biased region" description="Low complexity" evidence="6">
    <location>
        <begin position="60"/>
        <end position="71"/>
    </location>
</feature>
<evidence type="ECO:0000256" key="3">
    <source>
        <dbReference type="ARBA" id="ARBA00023204"/>
    </source>
</evidence>
<dbReference type="SMART" id="SM00727">
    <property type="entry name" value="STI1"/>
    <property type="match status" value="2"/>
</dbReference>
<dbReference type="Gene3D" id="1.10.10.540">
    <property type="entry name" value="XPC-binding domain"/>
    <property type="match status" value="2"/>
</dbReference>
<feature type="compositionally biased region" description="Pro residues" evidence="6">
    <location>
        <begin position="168"/>
        <end position="184"/>
    </location>
</feature>
<protein>
    <recommendedName>
        <fullName evidence="5">UV excision repair protein RAD23</fullName>
    </recommendedName>
</protein>
<evidence type="ECO:0000256" key="5">
    <source>
        <dbReference type="RuleBase" id="RU367049"/>
    </source>
</evidence>
<accession>A0A8H2XSY8</accession>
<name>A0A8H2XSY8_9AGAM</name>
<evidence type="ECO:0000259" key="7">
    <source>
        <dbReference type="PROSITE" id="PS50030"/>
    </source>
</evidence>
<dbReference type="EMBL" id="CAJMWZ010001310">
    <property type="protein sequence ID" value="CAE6434596.1"/>
    <property type="molecule type" value="Genomic_DNA"/>
</dbReference>
<dbReference type="InterPro" id="IPR004806">
    <property type="entry name" value="Rad23"/>
</dbReference>
<comment type="caution">
    <text evidence="8">The sequence shown here is derived from an EMBL/GenBank/DDBJ whole genome shotgun (WGS) entry which is preliminary data.</text>
</comment>
<dbReference type="AlphaFoldDB" id="A0A8H2XSY8"/>
<dbReference type="InterPro" id="IPR015940">
    <property type="entry name" value="UBA"/>
</dbReference>
<comment type="similarity">
    <text evidence="5">Belongs to the RAD23 family.</text>
</comment>
<comment type="subcellular location">
    <subcellularLocation>
        <location evidence="5">Nucleus</location>
    </subcellularLocation>
    <subcellularLocation>
        <location evidence="5">Cytoplasm</location>
    </subcellularLocation>
</comment>
<evidence type="ECO:0000256" key="1">
    <source>
        <dbReference type="ARBA" id="ARBA00022737"/>
    </source>
</evidence>
<reference evidence="8" key="1">
    <citation type="submission" date="2021-01" db="EMBL/GenBank/DDBJ databases">
        <authorList>
            <person name="Kaushik A."/>
        </authorList>
    </citation>
    <scope>NUCLEOTIDE SEQUENCE</scope>
    <source>
        <strain evidence="8">Type strain: AG8-Rh-89/</strain>
    </source>
</reference>
<sequence>MFGTSMFGTSVSEDSVKSLVEMGFERDQVAKALKASFGNTERAVEYLTTGIPGNLLNESNSFSSNPFSSSSTAFRPFGMPSMPGPFARPQPMGHIEEVDPDQPEESFQPMDTESIPSSPIKAPMEDIRPTEPTPSITVTTPESPSSPLPASQNDASVTSIAPTLTSPTPTPAPVPAVPAVPAAPEPSSSIISRPTPSTSSFASTSVGSSGLSTLGESSSSSDGENVTLESLQNDPMIQQIRELAGMNPDLIGPLLEQLAQTKPQVAALLSSNPQGLSMLFGVGGSSSRFQSAFNFGGSSSSSGGDEVTWESLQNDPIVQQIRELDGSNPDLLTSLLEQLVNKPQLARLMATEPEGLGRLLGGGRNARVETHTICVTREEKEALERLEGLGFKRSMVVPAYFACDKNEELAVNYLLENAEDDD</sequence>
<dbReference type="FunFam" id="1.10.8.10:FF:000003">
    <property type="entry name" value="UV excision repair protein RAD23 homolog"/>
    <property type="match status" value="1"/>
</dbReference>
<evidence type="ECO:0000256" key="2">
    <source>
        <dbReference type="ARBA" id="ARBA00022763"/>
    </source>
</evidence>
<dbReference type="GO" id="GO:0070628">
    <property type="term" value="F:proteasome binding"/>
    <property type="evidence" value="ECO:0007669"/>
    <property type="project" value="TreeGrafter"/>
</dbReference>
<dbReference type="SMART" id="SM00165">
    <property type="entry name" value="UBA"/>
    <property type="match status" value="2"/>
</dbReference>
<dbReference type="PRINTS" id="PR01839">
    <property type="entry name" value="RAD23PROTEIN"/>
</dbReference>
<feature type="compositionally biased region" description="Low complexity" evidence="6">
    <location>
        <begin position="185"/>
        <end position="223"/>
    </location>
</feature>
<feature type="compositionally biased region" description="Polar residues" evidence="6">
    <location>
        <begin position="133"/>
        <end position="157"/>
    </location>
</feature>
<evidence type="ECO:0000256" key="4">
    <source>
        <dbReference type="ARBA" id="ARBA00023242"/>
    </source>
</evidence>
<keyword evidence="4 5" id="KW-0539">Nucleus</keyword>
<dbReference type="GO" id="GO:0043130">
    <property type="term" value="F:ubiquitin binding"/>
    <property type="evidence" value="ECO:0007669"/>
    <property type="project" value="UniProtKB-UniRule"/>
</dbReference>
<dbReference type="PROSITE" id="PS50030">
    <property type="entry name" value="UBA"/>
    <property type="match status" value="2"/>
</dbReference>
<gene>
    <name evidence="8" type="ORF">RDB_LOCUS22421</name>
</gene>
<dbReference type="GO" id="GO:0006289">
    <property type="term" value="P:nucleotide-excision repair"/>
    <property type="evidence" value="ECO:0007669"/>
    <property type="project" value="UniProtKB-UniRule"/>
</dbReference>
<dbReference type="PANTHER" id="PTHR10621:SF0">
    <property type="entry name" value="UV EXCISION REPAIR PROTEIN RAD23"/>
    <property type="match status" value="1"/>
</dbReference>
<dbReference type="GO" id="GO:0043161">
    <property type="term" value="P:proteasome-mediated ubiquitin-dependent protein catabolic process"/>
    <property type="evidence" value="ECO:0007669"/>
    <property type="project" value="UniProtKB-UniRule"/>
</dbReference>
<dbReference type="CDD" id="cd14280">
    <property type="entry name" value="UBA1_Rad23_like"/>
    <property type="match status" value="1"/>
</dbReference>
<dbReference type="FunFam" id="1.10.8.10:FF:000002">
    <property type="entry name" value="UV excision repair protein RAD23 homolog"/>
    <property type="match status" value="1"/>
</dbReference>
<comment type="function">
    <text evidence="5">Multiubiquitin chain receptor involved in modulation of proteasomal degradation. Involved in nucleotide excision repair.</text>
</comment>
<dbReference type="SUPFAM" id="SSF46934">
    <property type="entry name" value="UBA-like"/>
    <property type="match status" value="2"/>
</dbReference>
<dbReference type="InterPro" id="IPR036353">
    <property type="entry name" value="XPC-bd_sf"/>
</dbReference>